<dbReference type="AlphaFoldDB" id="A0A1J3JSS3"/>
<gene>
    <name evidence="8" type="ORF">MP_TR13504_c0_g1_i1_g.39565</name>
</gene>
<proteinExistence type="predicted"/>
<dbReference type="PANTHER" id="PTHR31072:SF1">
    <property type="entry name" value="TRANSCRIPTION FACTOR TCP9"/>
    <property type="match status" value="1"/>
</dbReference>
<comment type="subcellular location">
    <subcellularLocation>
        <location evidence="1">Nucleus</location>
    </subcellularLocation>
</comment>
<evidence type="ECO:0000256" key="5">
    <source>
        <dbReference type="ARBA" id="ARBA00023242"/>
    </source>
</evidence>
<dbReference type="EMBL" id="GEVM01010970">
    <property type="protein sequence ID" value="JAU94968.1"/>
    <property type="molecule type" value="Transcribed_RNA"/>
</dbReference>
<feature type="region of interest" description="Disordered" evidence="6">
    <location>
        <begin position="78"/>
        <end position="101"/>
    </location>
</feature>
<accession>A0A1J3JSS3</accession>
<keyword evidence="3" id="KW-0238">DNA-binding</keyword>
<feature type="compositionally biased region" description="Basic residues" evidence="6">
    <location>
        <begin position="82"/>
        <end position="91"/>
    </location>
</feature>
<dbReference type="GO" id="GO:0005634">
    <property type="term" value="C:nucleus"/>
    <property type="evidence" value="ECO:0007669"/>
    <property type="project" value="UniProtKB-SubCell"/>
</dbReference>
<reference evidence="8" key="1">
    <citation type="submission" date="2016-07" db="EMBL/GenBank/DDBJ databases">
        <title>De novo transcriptome assembly of four accessions of the metal hyperaccumulator plant Noccaea caerulescens.</title>
        <authorList>
            <person name="Blande D."/>
            <person name="Halimaa P."/>
            <person name="Tervahauta A.I."/>
            <person name="Aarts M.G."/>
            <person name="Karenlampi S.O."/>
        </authorList>
    </citation>
    <scope>NUCLEOTIDE SEQUENCE</scope>
</reference>
<name>A0A1J3JSS3_NOCCA</name>
<organism evidence="8">
    <name type="scientific">Noccaea caerulescens</name>
    <name type="common">Alpine penny-cress</name>
    <name type="synonym">Thlaspi caerulescens</name>
    <dbReference type="NCBI Taxonomy" id="107243"/>
    <lineage>
        <taxon>Eukaryota</taxon>
        <taxon>Viridiplantae</taxon>
        <taxon>Streptophyta</taxon>
        <taxon>Embryophyta</taxon>
        <taxon>Tracheophyta</taxon>
        <taxon>Spermatophyta</taxon>
        <taxon>Magnoliopsida</taxon>
        <taxon>eudicotyledons</taxon>
        <taxon>Gunneridae</taxon>
        <taxon>Pentapetalae</taxon>
        <taxon>rosids</taxon>
        <taxon>malvids</taxon>
        <taxon>Brassicales</taxon>
        <taxon>Brassicaceae</taxon>
        <taxon>Coluteocarpeae</taxon>
        <taxon>Noccaea</taxon>
    </lineage>
</organism>
<keyword evidence="2" id="KW-0805">Transcription regulation</keyword>
<evidence type="ECO:0000259" key="7">
    <source>
        <dbReference type="PROSITE" id="PS51369"/>
    </source>
</evidence>
<protein>
    <submittedName>
        <fullName evidence="8">Transcription factor TCP19</fullName>
    </submittedName>
</protein>
<evidence type="ECO:0000313" key="8">
    <source>
        <dbReference type="EMBL" id="JAU94968.1"/>
    </source>
</evidence>
<evidence type="ECO:0000256" key="2">
    <source>
        <dbReference type="ARBA" id="ARBA00023015"/>
    </source>
</evidence>
<evidence type="ECO:0000256" key="6">
    <source>
        <dbReference type="SAM" id="MobiDB-lite"/>
    </source>
</evidence>
<keyword evidence="5" id="KW-0539">Nucleus</keyword>
<dbReference type="GO" id="GO:0003700">
    <property type="term" value="F:DNA-binding transcription factor activity"/>
    <property type="evidence" value="ECO:0007669"/>
    <property type="project" value="InterPro"/>
</dbReference>
<sequence>MESNQGGKAIREIDGNAVLVNAVNAVNSNHKSSQVTMTHLSNPDPETNTAMALKEEDDLTSQHEAGFLQPMTDSLILQSKPAPKRPSKDRHTKVEGRGRRVRMPPGCAARVFQLTRELGHKSDGETIRWLLERSEPAIIEATGTGTIPAIAVSVNGTLKIPTSPPPQLESDGGSGDLTRKRRKRNYTSEFVDVNNEQESSVASGLAPITPPNYGVNIMNVNTQSFLPFWPMGTAFVTGGPNQTGHMWAFPTVASATAPFLNVGTRPVLPVPSFVSNASAADEPEMETSGSGGETQTLREFSLEIYDKKELQFLGGAENNNNTSPSSSCP</sequence>
<dbReference type="PANTHER" id="PTHR31072">
    <property type="entry name" value="TRANSCRIPTION FACTOR TCP4-RELATED"/>
    <property type="match status" value="1"/>
</dbReference>
<feature type="region of interest" description="Disordered" evidence="6">
    <location>
        <begin position="160"/>
        <end position="180"/>
    </location>
</feature>
<feature type="domain" description="TCP" evidence="7">
    <location>
        <begin position="87"/>
        <end position="141"/>
    </location>
</feature>
<dbReference type="InterPro" id="IPR005333">
    <property type="entry name" value="Transcription_factor_TCP"/>
</dbReference>
<dbReference type="GO" id="GO:0043565">
    <property type="term" value="F:sequence-specific DNA binding"/>
    <property type="evidence" value="ECO:0007669"/>
    <property type="project" value="TreeGrafter"/>
</dbReference>
<dbReference type="PROSITE" id="PS51369">
    <property type="entry name" value="TCP"/>
    <property type="match status" value="1"/>
</dbReference>
<evidence type="ECO:0000256" key="1">
    <source>
        <dbReference type="ARBA" id="ARBA00004123"/>
    </source>
</evidence>
<keyword evidence="4" id="KW-0804">Transcription</keyword>
<evidence type="ECO:0000256" key="3">
    <source>
        <dbReference type="ARBA" id="ARBA00023125"/>
    </source>
</evidence>
<dbReference type="InterPro" id="IPR017887">
    <property type="entry name" value="TF_TCP_subgr"/>
</dbReference>
<dbReference type="Pfam" id="PF03634">
    <property type="entry name" value="TCP"/>
    <property type="match status" value="1"/>
</dbReference>
<evidence type="ECO:0000256" key="4">
    <source>
        <dbReference type="ARBA" id="ARBA00023163"/>
    </source>
</evidence>